<sequence>MAKQCFLDRRKSYGLIVAAFVMAFIILRYLELIEFPVQNFAALLVLNTSWLGTQKEETPVLYNYTQNETIQWPSLQATALTVNEVQSKINRIKSQTIKGNRKCTSVHSDLYLAWRSSSNQSVDTRADDFNKFNFASSCGALYNDELVKPLPWSQLVSLWEQEYLSSPHVNDSQDIASASTSTIELITPVGINGSLVMGSEVKFKITLFNVRKEPRIQGLLQTLPNNTTAHLTQELDNKNLTTRASINKNCLTNTTSLSSSYSYILEDSKGGDLINVWLVSDAPKASIAADVMDHRNGTYTAITVLPWCGKLKVMSAIAHQREKFRLMFYIQRVFKTTYWFAGNFHSPNASEYTPCLPHPYIPGHTGNDVCNLTDMLGSPYFCGRPTKTKFLNCSDFISTKRLNDFSNLALSETETWLLHTPREKRPFFISNNISITVVPAQASNETVLSFSRLKCNERKLSLSFKDNNSFGFFYLGEWRHLTCDLPKLNSSQLRECLADTKVIFLGDSNSRAQYDILSGLVGCQEKMKRNSGVWHAPLLCESENNSLSISYLPHSFPFFGSTGEELPTEHVFSETRFLDSVPADAKYIIHFHHFLHLAPFHLGHMEHRLKLIREALKRLLDRNPHVIFLYQSAHSVYIRQTMNGIFYVELQRRILAGLGDRVMFVFTWPMTIALDSNEVHPHIADRFTKLYMGHICGRAKL</sequence>
<reference evidence="3" key="1">
    <citation type="journal article" date="2023" name="PLoS Negl. Trop. Dis.">
        <title>A genome sequence for Biomphalaria pfeifferi, the major vector snail for the human-infecting parasite Schistosoma mansoni.</title>
        <authorList>
            <person name="Bu L."/>
            <person name="Lu L."/>
            <person name="Laidemitt M.R."/>
            <person name="Zhang S.M."/>
            <person name="Mutuku M."/>
            <person name="Mkoji G."/>
            <person name="Steinauer M."/>
            <person name="Loker E.S."/>
        </authorList>
    </citation>
    <scope>NUCLEOTIDE SEQUENCE</scope>
    <source>
        <strain evidence="3">KasaAsao</strain>
    </source>
</reference>
<gene>
    <name evidence="3" type="ORF">Bpfe_022135</name>
</gene>
<organism evidence="3 4">
    <name type="scientific">Biomphalaria pfeifferi</name>
    <name type="common">Bloodfluke planorb</name>
    <name type="synonym">Freshwater snail</name>
    <dbReference type="NCBI Taxonomy" id="112525"/>
    <lineage>
        <taxon>Eukaryota</taxon>
        <taxon>Metazoa</taxon>
        <taxon>Spiralia</taxon>
        <taxon>Lophotrochozoa</taxon>
        <taxon>Mollusca</taxon>
        <taxon>Gastropoda</taxon>
        <taxon>Heterobranchia</taxon>
        <taxon>Euthyneura</taxon>
        <taxon>Panpulmonata</taxon>
        <taxon>Hygrophila</taxon>
        <taxon>Lymnaeoidea</taxon>
        <taxon>Planorbidae</taxon>
        <taxon>Biomphalaria</taxon>
    </lineage>
</organism>
<feature type="domain" description="NXPE C-terminal" evidence="2">
    <location>
        <begin position="478"/>
        <end position="696"/>
    </location>
</feature>
<protein>
    <submittedName>
        <fullName evidence="3">NXPE family member 3</fullName>
    </submittedName>
</protein>
<keyword evidence="1" id="KW-1133">Transmembrane helix</keyword>
<evidence type="ECO:0000313" key="3">
    <source>
        <dbReference type="EMBL" id="KAK0048520.1"/>
    </source>
</evidence>
<evidence type="ECO:0000256" key="1">
    <source>
        <dbReference type="SAM" id="Phobius"/>
    </source>
</evidence>
<keyword evidence="4" id="KW-1185">Reference proteome</keyword>
<dbReference type="InterPro" id="IPR057106">
    <property type="entry name" value="NXPE4_C"/>
</dbReference>
<dbReference type="EMBL" id="JASAOG010000137">
    <property type="protein sequence ID" value="KAK0048520.1"/>
    <property type="molecule type" value="Genomic_DNA"/>
</dbReference>
<dbReference type="Proteomes" id="UP001233172">
    <property type="component" value="Unassembled WGS sequence"/>
</dbReference>
<dbReference type="Pfam" id="PF24536">
    <property type="entry name" value="NXPE4_C"/>
    <property type="match status" value="1"/>
</dbReference>
<dbReference type="PANTHER" id="PTHR16165:SF5">
    <property type="entry name" value="NXPE FAMILY MEMBER 3"/>
    <property type="match status" value="1"/>
</dbReference>
<dbReference type="PANTHER" id="PTHR16165">
    <property type="entry name" value="NXPE FAMILY MEMBER"/>
    <property type="match status" value="1"/>
</dbReference>
<comment type="caution">
    <text evidence="3">The sequence shown here is derived from an EMBL/GenBank/DDBJ whole genome shotgun (WGS) entry which is preliminary data.</text>
</comment>
<feature type="transmembrane region" description="Helical" evidence="1">
    <location>
        <begin position="12"/>
        <end position="30"/>
    </location>
</feature>
<evidence type="ECO:0000313" key="4">
    <source>
        <dbReference type="Proteomes" id="UP001233172"/>
    </source>
</evidence>
<name>A0AAD8B5R0_BIOPF</name>
<dbReference type="AlphaFoldDB" id="A0AAD8B5R0"/>
<proteinExistence type="predicted"/>
<reference evidence="3" key="2">
    <citation type="submission" date="2023-04" db="EMBL/GenBank/DDBJ databases">
        <authorList>
            <person name="Bu L."/>
            <person name="Lu L."/>
            <person name="Laidemitt M.R."/>
            <person name="Zhang S.M."/>
            <person name="Mutuku M."/>
            <person name="Mkoji G."/>
            <person name="Steinauer M."/>
            <person name="Loker E.S."/>
        </authorList>
    </citation>
    <scope>NUCLEOTIDE SEQUENCE</scope>
    <source>
        <strain evidence="3">KasaAsao</strain>
        <tissue evidence="3">Whole Snail</tissue>
    </source>
</reference>
<accession>A0AAD8B5R0</accession>
<keyword evidence="1" id="KW-0812">Transmembrane</keyword>
<evidence type="ECO:0000259" key="2">
    <source>
        <dbReference type="Pfam" id="PF24536"/>
    </source>
</evidence>
<keyword evidence="1" id="KW-0472">Membrane</keyword>